<dbReference type="EMBL" id="BK032843">
    <property type="protein sequence ID" value="DAF63620.1"/>
    <property type="molecule type" value="Genomic_DNA"/>
</dbReference>
<keyword evidence="1" id="KW-0227">DNA damage</keyword>
<dbReference type="PANTHER" id="PTHR11264">
    <property type="entry name" value="URACIL-DNA GLYCOSYLASE"/>
    <property type="match status" value="1"/>
</dbReference>
<feature type="domain" description="Uracil-DNA glycosylase-like" evidence="4">
    <location>
        <begin position="44"/>
        <end position="195"/>
    </location>
</feature>
<organism evidence="5">
    <name type="scientific">Podoviridae sp. ctz6O13</name>
    <dbReference type="NCBI Taxonomy" id="2827757"/>
    <lineage>
        <taxon>Viruses</taxon>
        <taxon>Duplodnaviria</taxon>
        <taxon>Heunggongvirae</taxon>
        <taxon>Uroviricota</taxon>
        <taxon>Caudoviricetes</taxon>
    </lineage>
</organism>
<keyword evidence="2" id="KW-0378">Hydrolase</keyword>
<evidence type="ECO:0000256" key="2">
    <source>
        <dbReference type="ARBA" id="ARBA00022801"/>
    </source>
</evidence>
<evidence type="ECO:0000313" key="5">
    <source>
        <dbReference type="EMBL" id="DAF63620.1"/>
    </source>
</evidence>
<dbReference type="InterPro" id="IPR036895">
    <property type="entry name" value="Uracil-DNA_glycosylase-like_sf"/>
</dbReference>
<dbReference type="InterPro" id="IPR005122">
    <property type="entry name" value="Uracil-DNA_glycosylase-like"/>
</dbReference>
<sequence>MKAEEYFGDWLPYIDLKELDDILRTISKKSPFYPEPKNVFRAFKECRAENVVAVFLGQDPYPVKGKATGLMFGNPVATDEKKLSPSLQVIRDSLMGYDMPHPERTFDITMESWARQGILMLNTSLTVSPGKPGSHSLYWRPFIRKFLTAFSLCNTGMTYVLFGRQAQSFKDCVSPMSGKVIELRHPASLARDKERYPEGLFLQIGKHIRSVTGKDIRWYEQNDLEYYDA</sequence>
<dbReference type="Pfam" id="PF03167">
    <property type="entry name" value="UDG"/>
    <property type="match status" value="1"/>
</dbReference>
<evidence type="ECO:0000256" key="1">
    <source>
        <dbReference type="ARBA" id="ARBA00022763"/>
    </source>
</evidence>
<accession>A0A8S5TJW9</accession>
<dbReference type="PANTHER" id="PTHR11264:SF8">
    <property type="entry name" value="URACIL-DNA GLYCOSYLASE-LIKE DOMAIN-CONTAINING PROTEIN"/>
    <property type="match status" value="1"/>
</dbReference>
<protein>
    <recommendedName>
        <fullName evidence="4">Uracil-DNA glycosylase-like domain-containing protein</fullName>
    </recommendedName>
</protein>
<dbReference type="InterPro" id="IPR002043">
    <property type="entry name" value="UDG_fam1"/>
</dbReference>
<name>A0A8S5TJW9_9CAUD</name>
<keyword evidence="3" id="KW-0234">DNA repair</keyword>
<evidence type="ECO:0000256" key="3">
    <source>
        <dbReference type="ARBA" id="ARBA00023204"/>
    </source>
</evidence>
<dbReference type="GO" id="GO:0097510">
    <property type="term" value="P:base-excision repair, AP site formation via deaminated base removal"/>
    <property type="evidence" value="ECO:0007669"/>
    <property type="project" value="TreeGrafter"/>
</dbReference>
<evidence type="ECO:0000259" key="4">
    <source>
        <dbReference type="Pfam" id="PF03167"/>
    </source>
</evidence>
<dbReference type="CDD" id="cd10027">
    <property type="entry name" value="UDG-F1-like"/>
    <property type="match status" value="1"/>
</dbReference>
<reference evidence="5" key="1">
    <citation type="journal article" date="2021" name="Proc. Natl. Acad. Sci. U.S.A.">
        <title>A Catalog of Tens of Thousands of Viruses from Human Metagenomes Reveals Hidden Associations with Chronic Diseases.</title>
        <authorList>
            <person name="Tisza M.J."/>
            <person name="Buck C.B."/>
        </authorList>
    </citation>
    <scope>NUCLEOTIDE SEQUENCE</scope>
    <source>
        <strain evidence="5">Ctz6O13</strain>
    </source>
</reference>
<proteinExistence type="predicted"/>
<dbReference type="Gene3D" id="3.40.470.10">
    <property type="entry name" value="Uracil-DNA glycosylase-like domain"/>
    <property type="match status" value="1"/>
</dbReference>
<dbReference type="SUPFAM" id="SSF52141">
    <property type="entry name" value="Uracil-DNA glycosylase-like"/>
    <property type="match status" value="1"/>
</dbReference>
<dbReference type="GO" id="GO:0004844">
    <property type="term" value="F:uracil DNA N-glycosylase activity"/>
    <property type="evidence" value="ECO:0007669"/>
    <property type="project" value="InterPro"/>
</dbReference>